<organism evidence="1 2">
    <name type="scientific">Ricinus communis</name>
    <name type="common">Castor bean</name>
    <dbReference type="NCBI Taxonomy" id="3988"/>
    <lineage>
        <taxon>Eukaryota</taxon>
        <taxon>Viridiplantae</taxon>
        <taxon>Streptophyta</taxon>
        <taxon>Embryophyta</taxon>
        <taxon>Tracheophyta</taxon>
        <taxon>Spermatophyta</taxon>
        <taxon>Magnoliopsida</taxon>
        <taxon>eudicotyledons</taxon>
        <taxon>Gunneridae</taxon>
        <taxon>Pentapetalae</taxon>
        <taxon>rosids</taxon>
        <taxon>fabids</taxon>
        <taxon>Malpighiales</taxon>
        <taxon>Euphorbiaceae</taxon>
        <taxon>Acalyphoideae</taxon>
        <taxon>Acalypheae</taxon>
        <taxon>Ricinus</taxon>
    </lineage>
</organism>
<evidence type="ECO:0000313" key="1">
    <source>
        <dbReference type="EMBL" id="EEF33020.1"/>
    </source>
</evidence>
<sequence>MKKNHLQVLRRKINEILNLGVLDSTTQLRTSESYIALLSGSESNSWFAGLPLDGKKAKNRRVNTYMQNRAVLEKSLGERPREPY</sequence>
<dbReference type="Proteomes" id="UP000008311">
    <property type="component" value="Unassembled WGS sequence"/>
</dbReference>
<reference evidence="2" key="1">
    <citation type="journal article" date="2010" name="Nat. Biotechnol.">
        <title>Draft genome sequence of the oilseed species Ricinus communis.</title>
        <authorList>
            <person name="Chan A.P."/>
            <person name="Crabtree J."/>
            <person name="Zhao Q."/>
            <person name="Lorenzi H."/>
            <person name="Orvis J."/>
            <person name="Puiu D."/>
            <person name="Melake-Berhan A."/>
            <person name="Jones K.M."/>
            <person name="Redman J."/>
            <person name="Chen G."/>
            <person name="Cahoon E.B."/>
            <person name="Gedil M."/>
            <person name="Stanke M."/>
            <person name="Haas B.J."/>
            <person name="Wortman J.R."/>
            <person name="Fraser-Liggett C.M."/>
            <person name="Ravel J."/>
            <person name="Rabinowicz P.D."/>
        </authorList>
    </citation>
    <scope>NUCLEOTIDE SEQUENCE [LARGE SCALE GENOMIC DNA]</scope>
    <source>
        <strain evidence="2">cv. Hale</strain>
    </source>
</reference>
<evidence type="ECO:0000313" key="2">
    <source>
        <dbReference type="Proteomes" id="UP000008311"/>
    </source>
</evidence>
<dbReference type="EMBL" id="EQ974133">
    <property type="protein sequence ID" value="EEF33020.1"/>
    <property type="molecule type" value="Genomic_DNA"/>
</dbReference>
<accession>B9STN4</accession>
<protein>
    <submittedName>
        <fullName evidence="1">Uncharacterized protein</fullName>
    </submittedName>
</protein>
<keyword evidence="2" id="KW-1185">Reference proteome</keyword>
<dbReference type="InParanoid" id="B9STN4"/>
<proteinExistence type="predicted"/>
<name>B9STN4_RICCO</name>
<dbReference type="AlphaFoldDB" id="B9STN4"/>
<gene>
    <name evidence="1" type="ORF">RCOM_0826030</name>
</gene>